<proteinExistence type="predicted"/>
<accession>A0A1F6GB05</accession>
<organism evidence="9 10">
    <name type="scientific">Candidatus Lambdaproteobacteria bacterium RIFOXYD2_FULL_50_16</name>
    <dbReference type="NCBI Taxonomy" id="1817772"/>
    <lineage>
        <taxon>Bacteria</taxon>
        <taxon>Pseudomonadati</taxon>
        <taxon>Pseudomonadota</taxon>
        <taxon>Candidatus Lambdaproteobacteria</taxon>
    </lineage>
</organism>
<dbReference type="PANTHER" id="PTHR11773">
    <property type="entry name" value="GLYCINE DEHYDROGENASE, DECARBOXYLATING"/>
    <property type="match status" value="1"/>
</dbReference>
<evidence type="ECO:0000256" key="1">
    <source>
        <dbReference type="ARBA" id="ARBA00001933"/>
    </source>
</evidence>
<dbReference type="Proteomes" id="UP000178449">
    <property type="component" value="Unassembled WGS sequence"/>
</dbReference>
<protein>
    <recommendedName>
        <fullName evidence="3">glycine dehydrogenase (aminomethyl-transferring)</fullName>
        <ecNumber evidence="3">1.4.4.2</ecNumber>
    </recommendedName>
</protein>
<feature type="domain" description="Glycine dehydrogenase C-terminal" evidence="8">
    <location>
        <begin position="358"/>
        <end position="454"/>
    </location>
</feature>
<comment type="catalytic activity">
    <reaction evidence="6">
        <text>N(6)-[(R)-lipoyl]-L-lysyl-[glycine-cleavage complex H protein] + glycine + H(+) = N(6)-[(R)-S(8)-aminomethyldihydrolipoyl]-L-lysyl-[glycine-cleavage complex H protein] + CO2</text>
        <dbReference type="Rhea" id="RHEA:24304"/>
        <dbReference type="Rhea" id="RHEA-COMP:10494"/>
        <dbReference type="Rhea" id="RHEA-COMP:10495"/>
        <dbReference type="ChEBI" id="CHEBI:15378"/>
        <dbReference type="ChEBI" id="CHEBI:16526"/>
        <dbReference type="ChEBI" id="CHEBI:57305"/>
        <dbReference type="ChEBI" id="CHEBI:83099"/>
        <dbReference type="ChEBI" id="CHEBI:83143"/>
        <dbReference type="EC" id="1.4.4.2"/>
    </reaction>
</comment>
<evidence type="ECO:0000259" key="7">
    <source>
        <dbReference type="Pfam" id="PF02347"/>
    </source>
</evidence>
<dbReference type="Gene3D" id="3.40.640.10">
    <property type="entry name" value="Type I PLP-dependent aspartate aminotransferase-like (Major domain)"/>
    <property type="match status" value="1"/>
</dbReference>
<evidence type="ECO:0000313" key="10">
    <source>
        <dbReference type="Proteomes" id="UP000178449"/>
    </source>
</evidence>
<evidence type="ECO:0000256" key="4">
    <source>
        <dbReference type="ARBA" id="ARBA00022898"/>
    </source>
</evidence>
<dbReference type="InterPro" id="IPR015421">
    <property type="entry name" value="PyrdxlP-dep_Trfase_major"/>
</dbReference>
<evidence type="ECO:0000256" key="6">
    <source>
        <dbReference type="ARBA" id="ARBA00049026"/>
    </source>
</evidence>
<evidence type="ECO:0000313" key="9">
    <source>
        <dbReference type="EMBL" id="OGG95286.1"/>
    </source>
</evidence>
<dbReference type="Pfam" id="PF21478">
    <property type="entry name" value="GcvP2_C"/>
    <property type="match status" value="1"/>
</dbReference>
<dbReference type="GO" id="GO:0030170">
    <property type="term" value="F:pyridoxal phosphate binding"/>
    <property type="evidence" value="ECO:0007669"/>
    <property type="project" value="TreeGrafter"/>
</dbReference>
<dbReference type="Gene3D" id="6.20.440.10">
    <property type="match status" value="1"/>
</dbReference>
<dbReference type="InterPro" id="IPR049316">
    <property type="entry name" value="GDC-P_C"/>
</dbReference>
<comment type="cofactor">
    <cofactor evidence="1">
        <name>pyridoxal 5'-phosphate</name>
        <dbReference type="ChEBI" id="CHEBI:597326"/>
    </cofactor>
</comment>
<dbReference type="EMBL" id="MFNE01000026">
    <property type="protein sequence ID" value="OGG95286.1"/>
    <property type="molecule type" value="Genomic_DNA"/>
</dbReference>
<dbReference type="GO" id="GO:0005960">
    <property type="term" value="C:glycine cleavage complex"/>
    <property type="evidence" value="ECO:0007669"/>
    <property type="project" value="TreeGrafter"/>
</dbReference>
<name>A0A1F6GB05_9PROT</name>
<keyword evidence="4" id="KW-0663">Pyridoxal phosphate</keyword>
<dbReference type="NCBIfam" id="NF003346">
    <property type="entry name" value="PRK04366.1"/>
    <property type="match status" value="1"/>
</dbReference>
<dbReference type="GO" id="GO:0016594">
    <property type="term" value="F:glycine binding"/>
    <property type="evidence" value="ECO:0007669"/>
    <property type="project" value="TreeGrafter"/>
</dbReference>
<dbReference type="PANTHER" id="PTHR11773:SF1">
    <property type="entry name" value="GLYCINE DEHYDROGENASE (DECARBOXYLATING), MITOCHONDRIAL"/>
    <property type="match status" value="1"/>
</dbReference>
<dbReference type="Gene3D" id="3.90.1150.10">
    <property type="entry name" value="Aspartate Aminotransferase, domain 1"/>
    <property type="match status" value="1"/>
</dbReference>
<dbReference type="GO" id="GO:0019464">
    <property type="term" value="P:glycine decarboxylation via glycine cleavage system"/>
    <property type="evidence" value="ECO:0007669"/>
    <property type="project" value="TreeGrafter"/>
</dbReference>
<comment type="function">
    <text evidence="2">The glycine cleavage system catalyzes the degradation of glycine. The P protein binds the alpha-amino group of glycine through its pyridoxal phosphate cofactor; CO(2) is released and the remaining methylamine moiety is then transferred to the lipoamide cofactor of the H protein.</text>
</comment>
<evidence type="ECO:0000256" key="5">
    <source>
        <dbReference type="ARBA" id="ARBA00023002"/>
    </source>
</evidence>
<dbReference type="Pfam" id="PF02347">
    <property type="entry name" value="GDC-P"/>
    <property type="match status" value="1"/>
</dbReference>
<dbReference type="SUPFAM" id="SSF53383">
    <property type="entry name" value="PLP-dependent transferases"/>
    <property type="match status" value="1"/>
</dbReference>
<dbReference type="GO" id="GO:0005829">
    <property type="term" value="C:cytosol"/>
    <property type="evidence" value="ECO:0007669"/>
    <property type="project" value="TreeGrafter"/>
</dbReference>
<comment type="caution">
    <text evidence="9">The sequence shown here is derived from an EMBL/GenBank/DDBJ whole genome shotgun (WGS) entry which is preliminary data.</text>
</comment>
<dbReference type="InterPro" id="IPR015422">
    <property type="entry name" value="PyrdxlP-dep_Trfase_small"/>
</dbReference>
<dbReference type="STRING" id="1817772.A2527_08945"/>
<dbReference type="EC" id="1.4.4.2" evidence="3"/>
<feature type="domain" description="Glycine cleavage system P-protein N-terminal" evidence="7">
    <location>
        <begin position="55"/>
        <end position="298"/>
    </location>
</feature>
<evidence type="ECO:0000259" key="8">
    <source>
        <dbReference type="Pfam" id="PF21478"/>
    </source>
</evidence>
<dbReference type="InterPro" id="IPR049315">
    <property type="entry name" value="GDC-P_N"/>
</dbReference>
<sequence length="487" mass="53298">MNPGKAGLVFHEPLLFELGGQNKRGVELPEMDLPIISDEELLGGNLRQSPNLPELSEPEVVRHFTRLSQWNYSLDGGFYPLGSCTMKYNPKMAEVAANLDGFAQAHPYAPHGSNQGLKRLLFELQNDLAEISGMDTVCLHPAAGSHGELLGLMLIRAYHNHRGDSARTQILIPDSAHGTNPSSASICHLDAITLPSGPDGLIDLNTLDQMMNEKIAGIMITNPNTCGLFEERIKEVCDLVHARGGLVYLDGANMNAMVGVTRPGDFGADVLHFNTHKTFATPHGGGGPGAGPVGVKAILEPFLPKPVLVERNGKVEWNNDRPRSIGKVRSFYGNVGVLIRAWTYIRSLGPKGLRQMTLNAVTNANYLKALLEDHFEVPFKQHRAMHEVLLTDKRQKENHVSTLDLAKGLIEAGYHPPTIYFPLVVEGAMLIEPTETESKETLDQFAQTLIELGKKGHDELAALPKTAAVGRVDEVLANRKPILRWEA</sequence>
<dbReference type="GO" id="GO:0004375">
    <property type="term" value="F:glycine dehydrogenase (decarboxylating) activity"/>
    <property type="evidence" value="ECO:0007669"/>
    <property type="project" value="UniProtKB-EC"/>
</dbReference>
<dbReference type="InterPro" id="IPR015424">
    <property type="entry name" value="PyrdxlP-dep_Trfase"/>
</dbReference>
<dbReference type="FunFam" id="3.40.640.10:FF:000224">
    <property type="entry name" value="Probable glycine dehydrogenase (decarboxylating) subunit 2"/>
    <property type="match status" value="1"/>
</dbReference>
<evidence type="ECO:0000256" key="2">
    <source>
        <dbReference type="ARBA" id="ARBA00003788"/>
    </source>
</evidence>
<dbReference type="InterPro" id="IPR020581">
    <property type="entry name" value="GDC_P"/>
</dbReference>
<gene>
    <name evidence="9" type="ORF">A2527_08945</name>
</gene>
<dbReference type="AlphaFoldDB" id="A0A1F6GB05"/>
<reference evidence="9 10" key="1">
    <citation type="journal article" date="2016" name="Nat. Commun.">
        <title>Thousands of microbial genomes shed light on interconnected biogeochemical processes in an aquifer system.</title>
        <authorList>
            <person name="Anantharaman K."/>
            <person name="Brown C.T."/>
            <person name="Hug L.A."/>
            <person name="Sharon I."/>
            <person name="Castelle C.J."/>
            <person name="Probst A.J."/>
            <person name="Thomas B.C."/>
            <person name="Singh A."/>
            <person name="Wilkins M.J."/>
            <person name="Karaoz U."/>
            <person name="Brodie E.L."/>
            <person name="Williams K.H."/>
            <person name="Hubbard S.S."/>
            <person name="Banfield J.F."/>
        </authorList>
    </citation>
    <scope>NUCLEOTIDE SEQUENCE [LARGE SCALE GENOMIC DNA]</scope>
</reference>
<evidence type="ECO:0000256" key="3">
    <source>
        <dbReference type="ARBA" id="ARBA00012134"/>
    </source>
</evidence>
<keyword evidence="5" id="KW-0560">Oxidoreductase</keyword>